<dbReference type="AlphaFoldDB" id="Q4Q3S8"/>
<feature type="compositionally biased region" description="Low complexity" evidence="1">
    <location>
        <begin position="113"/>
        <end position="122"/>
    </location>
</feature>
<feature type="region of interest" description="Disordered" evidence="1">
    <location>
        <begin position="103"/>
        <end position="125"/>
    </location>
</feature>
<feature type="compositionally biased region" description="Basic and acidic residues" evidence="1">
    <location>
        <begin position="37"/>
        <end position="50"/>
    </location>
</feature>
<organism evidence="2 3">
    <name type="scientific">Leishmania major</name>
    <dbReference type="NCBI Taxonomy" id="5664"/>
    <lineage>
        <taxon>Eukaryota</taxon>
        <taxon>Discoba</taxon>
        <taxon>Euglenozoa</taxon>
        <taxon>Kinetoplastea</taxon>
        <taxon>Metakinetoplastina</taxon>
        <taxon>Trypanosomatida</taxon>
        <taxon>Trypanosomatidae</taxon>
        <taxon>Leishmaniinae</taxon>
        <taxon>Leishmania</taxon>
    </lineage>
</organism>
<evidence type="ECO:0000313" key="3">
    <source>
        <dbReference type="Proteomes" id="UP000000542"/>
    </source>
</evidence>
<dbReference type="eggNOG" id="ENOG502SHIA">
    <property type="taxonomic scope" value="Eukaryota"/>
</dbReference>
<proteinExistence type="predicted"/>
<dbReference type="EMBL" id="FR796429">
    <property type="protein sequence ID" value="CAJ06714.1"/>
    <property type="molecule type" value="Genomic_DNA"/>
</dbReference>
<dbReference type="VEuPathDB" id="TriTrypDB:LMJFC_330039400"/>
<dbReference type="GeneID" id="5654683"/>
<name>Q4Q3S8_LEIMA</name>
<reference evidence="2 3" key="1">
    <citation type="journal article" date="2005" name="Science">
        <title>The genome of the kinetoplastid parasite, Leishmania major.</title>
        <authorList>
            <person name="Ivens A.C."/>
            <person name="Peacock C.S."/>
            <person name="Worthey E.A."/>
            <person name="Murphy L."/>
            <person name="Aggarwal G."/>
            <person name="Berriman M."/>
            <person name="Sisk E."/>
            <person name="Rajandream M.A."/>
            <person name="Adlem E."/>
            <person name="Aert R."/>
            <person name="Anupama A."/>
            <person name="Apostolou Z."/>
            <person name="Attipoe P."/>
            <person name="Bason N."/>
            <person name="Bauser C."/>
            <person name="Beck A."/>
            <person name="Beverley S.M."/>
            <person name="Bianchettin G."/>
            <person name="Borzym K."/>
            <person name="Bothe G."/>
            <person name="Bruschi C.V."/>
            <person name="Collins M."/>
            <person name="Cadag E."/>
            <person name="Ciarloni L."/>
            <person name="Clayton C."/>
            <person name="Coulson R.M."/>
            <person name="Cronin A."/>
            <person name="Cruz A.K."/>
            <person name="Davies R.M."/>
            <person name="De Gaudenzi J."/>
            <person name="Dobson D.E."/>
            <person name="Duesterhoeft A."/>
            <person name="Fazelina G."/>
            <person name="Fosker N."/>
            <person name="Frasch A.C."/>
            <person name="Fraser A."/>
            <person name="Fuchs M."/>
            <person name="Gabel C."/>
            <person name="Goble A."/>
            <person name="Goffeau A."/>
            <person name="Harris D."/>
            <person name="Hertz-Fowler C."/>
            <person name="Hilbert H."/>
            <person name="Horn D."/>
            <person name="Huang Y."/>
            <person name="Klages S."/>
            <person name="Knights A."/>
            <person name="Kube M."/>
            <person name="Larke N."/>
            <person name="Litvin L."/>
            <person name="Lord A."/>
            <person name="Louie T."/>
            <person name="Marra M."/>
            <person name="Masuy D."/>
            <person name="Matthews K."/>
            <person name="Michaeli S."/>
            <person name="Mottram J.C."/>
            <person name="Muller-Auer S."/>
            <person name="Munden H."/>
            <person name="Nelson S."/>
            <person name="Norbertczak H."/>
            <person name="Oliver K."/>
            <person name="O'neil S."/>
            <person name="Pentony M."/>
            <person name="Pohl T.M."/>
            <person name="Price C."/>
            <person name="Purnelle B."/>
            <person name="Quail M.A."/>
            <person name="Rabbinowitsch E."/>
            <person name="Reinhardt R."/>
            <person name="Rieger M."/>
            <person name="Rinta J."/>
            <person name="Robben J."/>
            <person name="Robertson L."/>
            <person name="Ruiz J.C."/>
            <person name="Rutter S."/>
            <person name="Saunders D."/>
            <person name="Schafer M."/>
            <person name="Schein J."/>
            <person name="Schwartz D.C."/>
            <person name="Seeger K."/>
            <person name="Seyler A."/>
            <person name="Sharp S."/>
            <person name="Shin H."/>
            <person name="Sivam D."/>
            <person name="Squares R."/>
            <person name="Squares S."/>
            <person name="Tosato V."/>
            <person name="Vogt C."/>
            <person name="Volckaert G."/>
            <person name="Wambutt R."/>
            <person name="Warren T."/>
            <person name="Wedler H."/>
            <person name="Woodward J."/>
            <person name="Zhou S."/>
            <person name="Zimmermann W."/>
            <person name="Smith D.F."/>
            <person name="Blackwell J.M."/>
            <person name="Stuart K.D."/>
            <person name="Barrell B."/>
            <person name="Myler P.J."/>
        </authorList>
    </citation>
    <scope>NUCLEOTIDE SEQUENCE [LARGE SCALE GENOMIC DNA]</scope>
    <source>
        <strain evidence="3">MHOM/IL/81/Friedlin</strain>
    </source>
</reference>
<dbReference type="VEuPathDB" id="TriTrypDB:LMJLV39_330036800"/>
<sequence>MRCSASFLFSDTPPASAGSASDQRQHSLRPPPLATGHLDREGQTGLDVRRMCPSVDRPSSRRISWRSRAPRPVTVRQLCRAILGMDHAGVCTAAVGKPCSRHATQEPQTRVLSSASTSSASALCEEDDKVRGDRHGLREVVTAARLGESTIQLDAAACHRVVVCGRIVRCIDAFSNGSVAAAAGAVASSMSPTVVPYDLLWLSDATGVVCVLRLRPVLVHGRTSPPSPCRLFGGWSSGSARDGRSDALGAAGVGLSGVFAAVDTGGTAPSPMSAAARASLSDCNPCSPVPEEWRCPSDLGIGEVTRKAISWGTDATAAMVDLGLEYEDDYALGVNDYVVCVGSLAFADVDVQTRHALQPYASDLRQATWAAATSSRSPFSAFPGDAASFIGTGDASGDAGCLACGADGRDAATEEEGAAASVRRRSVPVPPPRQAFVLLPGSEVPLTLDAARAQLGLVGSLPASAHYLTAAEAVQWGCTPFDHAASSSTPLPFSASELRDQGGGRKLATSAGCVTSTAPACAGADMNAVPLMGIKGYPRLVLDTNECLFWWLAAAETHVRLRARASAPSASVCADRSPTSPFVHGYRS</sequence>
<dbReference type="InParanoid" id="Q4Q3S8"/>
<reference evidence="2 3" key="2">
    <citation type="journal article" date="2011" name="Genome Res.">
        <title>Chromosome and gene copy number variation allow major structural change between species and strains of Leishmania.</title>
        <authorList>
            <person name="Rogers M.B."/>
            <person name="Hilley J.D."/>
            <person name="Dickens N.J."/>
            <person name="Wilkes J."/>
            <person name="Bates P.A."/>
            <person name="Depledge D.P."/>
            <person name="Harris D."/>
            <person name="Her Y."/>
            <person name="Herzyk P."/>
            <person name="Imamura H."/>
            <person name="Otto T.D."/>
            <person name="Sanders M."/>
            <person name="Seeger K."/>
            <person name="Dujardin J.C."/>
            <person name="Berriman M."/>
            <person name="Smith D.F."/>
            <person name="Hertz-Fowler C."/>
            <person name="Mottram J.C."/>
        </authorList>
    </citation>
    <scope>NUCLEOTIDE SEQUENCE [LARGE SCALE GENOMIC DNA]</scope>
    <source>
        <strain evidence="3">MHOM/IL/81/Friedlin</strain>
    </source>
</reference>
<dbReference type="RefSeq" id="XP_001686020.1">
    <property type="nucleotide sequence ID" value="XM_001685968.1"/>
</dbReference>
<dbReference type="HOGENOM" id="CLU_464213_0_0_1"/>
<feature type="region of interest" description="Disordered" evidence="1">
    <location>
        <begin position="1"/>
        <end position="62"/>
    </location>
</feature>
<dbReference type="Proteomes" id="UP000000542">
    <property type="component" value="Chromosome 33"/>
</dbReference>
<evidence type="ECO:0000256" key="1">
    <source>
        <dbReference type="SAM" id="MobiDB-lite"/>
    </source>
</evidence>
<dbReference type="OMA" id="NECLFWW"/>
<keyword evidence="3" id="KW-1185">Reference proteome</keyword>
<accession>Q4Q3S8</accession>
<gene>
    <name evidence="2" type="ORF">LMJF_33_2585</name>
</gene>
<dbReference type="VEuPathDB" id="TriTrypDB:LMJSD75_330036100"/>
<dbReference type="KEGG" id="lma:LMJF_33_2585"/>
<protein>
    <submittedName>
        <fullName evidence="2">Uncharacterized protein</fullName>
    </submittedName>
</protein>
<evidence type="ECO:0000313" key="2">
    <source>
        <dbReference type="EMBL" id="CAJ06714.1"/>
    </source>
</evidence>
<dbReference type="VEuPathDB" id="TriTrypDB:LmjF.33.2585"/>